<evidence type="ECO:0000256" key="5">
    <source>
        <dbReference type="ARBA" id="ARBA00022801"/>
    </source>
</evidence>
<dbReference type="CDD" id="cd09272">
    <property type="entry name" value="RNase_HI_RT_Ty1"/>
    <property type="match status" value="1"/>
</dbReference>
<dbReference type="Gene3D" id="3.30.70.270">
    <property type="match status" value="2"/>
</dbReference>
<dbReference type="InterPro" id="IPR036875">
    <property type="entry name" value="Znf_CCHC_sf"/>
</dbReference>
<feature type="region of interest" description="Disordered" evidence="9">
    <location>
        <begin position="614"/>
        <end position="635"/>
    </location>
</feature>
<evidence type="ECO:0000256" key="3">
    <source>
        <dbReference type="ARBA" id="ARBA00022722"/>
    </source>
</evidence>
<evidence type="ECO:0000259" key="10">
    <source>
        <dbReference type="PROSITE" id="PS50158"/>
    </source>
</evidence>
<dbReference type="PROSITE" id="PS50158">
    <property type="entry name" value="ZF_CCHC"/>
    <property type="match status" value="1"/>
</dbReference>
<keyword evidence="7" id="KW-0862">Zinc</keyword>
<dbReference type="Gene3D" id="3.10.10.10">
    <property type="entry name" value="HIV Type 1 Reverse Transcriptase, subunit A, domain 1"/>
    <property type="match status" value="1"/>
</dbReference>
<dbReference type="CDD" id="cd01647">
    <property type="entry name" value="RT_LTR"/>
    <property type="match status" value="1"/>
</dbReference>
<dbReference type="GO" id="GO:0003676">
    <property type="term" value="F:nucleic acid binding"/>
    <property type="evidence" value="ECO:0007669"/>
    <property type="project" value="InterPro"/>
</dbReference>
<accession>A0A699H5U9</accession>
<dbReference type="Pfam" id="PF24626">
    <property type="entry name" value="SH3_Tf2-1"/>
    <property type="match status" value="1"/>
</dbReference>
<dbReference type="InterPro" id="IPR043128">
    <property type="entry name" value="Rev_trsase/Diguanyl_cyclase"/>
</dbReference>
<keyword evidence="6 11" id="KW-0695">RNA-directed DNA polymerase</keyword>
<evidence type="ECO:0000256" key="4">
    <source>
        <dbReference type="ARBA" id="ARBA00022759"/>
    </source>
</evidence>
<evidence type="ECO:0000256" key="8">
    <source>
        <dbReference type="SAM" id="Coils"/>
    </source>
</evidence>
<comment type="caution">
    <text evidence="11">The sequence shown here is derived from an EMBL/GenBank/DDBJ whole genome shotgun (WGS) entry which is preliminary data.</text>
</comment>
<dbReference type="PANTHER" id="PTHR37984:SF5">
    <property type="entry name" value="PROTEIN NYNRIN-LIKE"/>
    <property type="match status" value="1"/>
</dbReference>
<evidence type="ECO:0000256" key="9">
    <source>
        <dbReference type="SAM" id="MobiDB-lite"/>
    </source>
</evidence>
<dbReference type="Pfam" id="PF17917">
    <property type="entry name" value="RT_RNaseH"/>
    <property type="match status" value="1"/>
</dbReference>
<dbReference type="CDD" id="cd09274">
    <property type="entry name" value="RNase_HI_RT_Ty3"/>
    <property type="match status" value="1"/>
</dbReference>
<keyword evidence="3" id="KW-0540">Nuclease</keyword>
<dbReference type="GO" id="GO:0003964">
    <property type="term" value="F:RNA-directed DNA polymerase activity"/>
    <property type="evidence" value="ECO:0007669"/>
    <property type="project" value="UniProtKB-KW"/>
</dbReference>
<dbReference type="SUPFAM" id="SSF57756">
    <property type="entry name" value="Retrovirus zinc finger-like domains"/>
    <property type="match status" value="1"/>
</dbReference>
<keyword evidence="5" id="KW-0378">Hydrolase</keyword>
<dbReference type="InterPro" id="IPR041373">
    <property type="entry name" value="RT_RNaseH"/>
</dbReference>
<dbReference type="Pfam" id="PF08284">
    <property type="entry name" value="RVP_2"/>
    <property type="match status" value="1"/>
</dbReference>
<evidence type="ECO:0000256" key="2">
    <source>
        <dbReference type="ARBA" id="ARBA00022695"/>
    </source>
</evidence>
<dbReference type="InterPro" id="IPR056924">
    <property type="entry name" value="SH3_Tf2-1"/>
</dbReference>
<dbReference type="InterPro" id="IPR043502">
    <property type="entry name" value="DNA/RNA_pol_sf"/>
</dbReference>
<reference evidence="11" key="1">
    <citation type="journal article" date="2019" name="Sci. Rep.">
        <title>Draft genome of Tanacetum cinerariifolium, the natural source of mosquito coil.</title>
        <authorList>
            <person name="Yamashiro T."/>
            <person name="Shiraishi A."/>
            <person name="Satake H."/>
            <person name="Nakayama K."/>
        </authorList>
    </citation>
    <scope>NUCLEOTIDE SEQUENCE</scope>
</reference>
<dbReference type="PANTHER" id="PTHR37984">
    <property type="entry name" value="PROTEIN CBG26694"/>
    <property type="match status" value="1"/>
</dbReference>
<feature type="domain" description="CCHC-type" evidence="10">
    <location>
        <begin position="1238"/>
        <end position="1253"/>
    </location>
</feature>
<gene>
    <name evidence="11" type="ORF">Tci_315265</name>
</gene>
<keyword evidence="1" id="KW-0808">Transferase</keyword>
<dbReference type="PROSITE" id="PS00141">
    <property type="entry name" value="ASP_PROTEASE"/>
    <property type="match status" value="1"/>
</dbReference>
<keyword evidence="8" id="KW-0175">Coiled coil</keyword>
<keyword evidence="4" id="KW-0255">Endonuclease</keyword>
<dbReference type="Pfam" id="PF07727">
    <property type="entry name" value="RVT_2"/>
    <property type="match status" value="1"/>
</dbReference>
<evidence type="ECO:0000256" key="7">
    <source>
        <dbReference type="PROSITE-ProRule" id="PRU00047"/>
    </source>
</evidence>
<dbReference type="Pfam" id="PF00098">
    <property type="entry name" value="zf-CCHC"/>
    <property type="match status" value="1"/>
</dbReference>
<dbReference type="GO" id="GO:0008270">
    <property type="term" value="F:zinc ion binding"/>
    <property type="evidence" value="ECO:0007669"/>
    <property type="project" value="UniProtKB-KW"/>
</dbReference>
<dbReference type="FunFam" id="3.10.20.370:FF:000001">
    <property type="entry name" value="Retrovirus-related Pol polyprotein from transposon 17.6-like protein"/>
    <property type="match status" value="1"/>
</dbReference>
<dbReference type="InterPro" id="IPR050951">
    <property type="entry name" value="Retrovirus_Pol_polyprotein"/>
</dbReference>
<name>A0A699H5U9_TANCI</name>
<feature type="coiled-coil region" evidence="8">
    <location>
        <begin position="258"/>
        <end position="327"/>
    </location>
</feature>
<evidence type="ECO:0000256" key="6">
    <source>
        <dbReference type="ARBA" id="ARBA00022918"/>
    </source>
</evidence>
<evidence type="ECO:0000256" key="1">
    <source>
        <dbReference type="ARBA" id="ARBA00022679"/>
    </source>
</evidence>
<keyword evidence="7" id="KW-0863">Zinc-finger</keyword>
<protein>
    <submittedName>
        <fullName evidence="11">Putative reverse transcriptase domain-containing protein</fullName>
    </submittedName>
</protein>
<dbReference type="SUPFAM" id="SSF56672">
    <property type="entry name" value="DNA/RNA polymerases"/>
    <property type="match status" value="1"/>
</dbReference>
<dbReference type="Gene3D" id="4.10.60.10">
    <property type="entry name" value="Zinc finger, CCHC-type"/>
    <property type="match status" value="1"/>
</dbReference>
<dbReference type="InterPro" id="IPR057670">
    <property type="entry name" value="SH3_retrovirus"/>
</dbReference>
<dbReference type="EMBL" id="BKCJ010107993">
    <property type="protein sequence ID" value="GEX43290.1"/>
    <property type="molecule type" value="Genomic_DNA"/>
</dbReference>
<proteinExistence type="predicted"/>
<dbReference type="InterPro" id="IPR001878">
    <property type="entry name" value="Znf_CCHC"/>
</dbReference>
<dbReference type="InterPro" id="IPR013103">
    <property type="entry name" value="RVT_2"/>
</dbReference>
<dbReference type="GO" id="GO:0006508">
    <property type="term" value="P:proteolysis"/>
    <property type="evidence" value="ECO:0007669"/>
    <property type="project" value="InterPro"/>
</dbReference>
<dbReference type="SMART" id="SM00343">
    <property type="entry name" value="ZnF_C2HC"/>
    <property type="match status" value="1"/>
</dbReference>
<sequence length="1938" mass="223359">MSMMGEMKFFSPLQVNQFSNGIFINQSKYILVILKRFGMENCDTVPTPMVEHAKLKLDLVGKPVDHTDYRSMIGSLMYVTSSRPDIMFATCMCARYQANPNEHHVSAVKRIFHYLKGTINLGLWYPKDSAFDLTAYSDADHAGSESEYVAISSCCAQVLWMRTQLTDYGFFYDKVLICCDSKSAIAISCNLVQHTRTKHIDERLFDNTTTYGLFVNDNDDQEIFHDCENFPKNLIESQINYNESAVDHNDSERVEKLIKNFNKNIVKCLKRIEKANHQNKDFKNQNKDLQDKYDVLKNQATTFEMKNKELNEQLKVLIEKNDDLLAQTKVSKDQLQVKHVLIDTDVECQERYAILEAERYEYMIRYSAYFDNDKQNRKQIADQKVLYDKMSVQLVELDKHDTLYNGRKGIGFENPSYFEKAKDLRPTLYDERVINIGYTLMFLIHSDKALEIEKFKRARENKIEFAYDYESLNACCVNEKINFSDDYFQEIINPDFDKIDSPFQQTSSLKPYVSNVILEKIIIDLEDEFVSLLKKEKANLETIESLKSKGFESSENVISELENQSENDCHVVEKECDQVENSKVIALGMFKLSVSQSVSPISVTKTSCASNGVKSKLKRKRQKRKSSKQNDKQVNNDASCANSAFVHFSNLDTFSSDRRSKHSDVIWKKKGSSNTFNVDLSSVSHSKLNKDVKRYSRKDLLSCNNSHLGETSSAYDCNDAMNVFCNSSLCDLFDENNLFIFDDESVRISLVSKLPFKKKPHDSTNVRSKSNSNKSLPRTVHKWLPKIQPLAETVAKWIPRVEHCPDLSLDHRFGMFKAYDGCRCYLLNDYEDVGKLKAKGDIGVFVGYSKESAAFRVYNKRTHKIHESVNVNFDEISEMASKQFSLEPEDAYFDESTSFHDSSNVHTFYQPCLHEKKWTKDHPLHKIIGDPKSSVRTRGQLENSCLFSCLLSFIEPVNVAEGLRDSDWDSAMQEELDQFARLKVWRLVPRPEGKTIIKTKWIFKNKKDESSLVIQNKARLVAVGYSQQDGIDYDETFAPVSRIEAIHLFLAYVAHKDFTDFQMDVKTTFLNGILKEEVYVSQPPGFVSKQYPDHVYALDKALYGLKQAHRVWYAVLSQFLIKSGFQKGSIDTTLFIKKKVPTPMVEQAKLKLDLVGKQVDHTDYRSMIGSLMTLSFSLFVSLGIMLLCLGSIAWRNTNFRLRLLNFKGHFTRDCRSSGNTNVANAQRDNKANPKGNGCFECGASGHFKKDCPKLKNKNEGSVNTQGWVYAVGNVEKKGNASRDPDSNVVMGTFLLNNRYASILFDTGADRSFISTTFSSLIDIAPTTLENNYDMELADEKIVGVRRFHAVIVCDEKLVRVPYGNETLIFRSDKSNDERESRLTIISCSDTQEYMTKRLFPEDLPSLPPARLVEFQIDLIPGAALVARASYRLAPYEMKELSEQLQELYDKGFIRPSSSPWGASVLFVKTKDGSFRMCIDYRELNKLTVKNHYPLSRIDDLFDQLQGSIIYSKIDLRSGYQQLRDKKEHREHLKAILELLKKEKLGIHVDPAKIESIKDWASPKTLTKIRQFLGLAGYYQSASILALPEGSKDFVVYCDASHKGLGVVLMQREKVIAYASQKLKIHEKNYNTHDLELRSMVFALKIWRHYLDETKCTVFTNHKSLQHIFDQKELNMRQRRWLELLSDYDCDIPNHPGKANIVVDALSRKEQMKPFWVRALVMTIGLDLPKQILEAQIEALKPENLENKDVGGMIKKDIPKEKLEPHADGTLCLNGRSWLPCYDELRSVIMHESHKSKYYIHPETTEKIVLIKQRIQVAQDRQKSYADLKQKPMEFEVRDRVMLKVSPWKRFVRFGKRGKLNPRYVRPFKVLAKVEKVAYRLELPQEFRRVLHTFYVSNLKKCYADKPLVMPLEGIHIDEIMEREIKLLKRSRIPLVKVR</sequence>
<keyword evidence="2" id="KW-0548">Nucleotidyltransferase</keyword>
<dbReference type="Pfam" id="PF25597">
    <property type="entry name" value="SH3_retrovirus"/>
    <property type="match status" value="1"/>
</dbReference>
<feature type="compositionally biased region" description="Basic residues" evidence="9">
    <location>
        <begin position="615"/>
        <end position="627"/>
    </location>
</feature>
<keyword evidence="7" id="KW-0479">Metal-binding</keyword>
<dbReference type="GO" id="GO:0004519">
    <property type="term" value="F:endonuclease activity"/>
    <property type="evidence" value="ECO:0007669"/>
    <property type="project" value="UniProtKB-KW"/>
</dbReference>
<evidence type="ECO:0000313" key="11">
    <source>
        <dbReference type="EMBL" id="GEX43290.1"/>
    </source>
</evidence>
<dbReference type="InterPro" id="IPR001969">
    <property type="entry name" value="Aspartic_peptidase_AS"/>
</dbReference>
<organism evidence="11">
    <name type="scientific">Tanacetum cinerariifolium</name>
    <name type="common">Dalmatian daisy</name>
    <name type="synonym">Chrysanthemum cinerariifolium</name>
    <dbReference type="NCBI Taxonomy" id="118510"/>
    <lineage>
        <taxon>Eukaryota</taxon>
        <taxon>Viridiplantae</taxon>
        <taxon>Streptophyta</taxon>
        <taxon>Embryophyta</taxon>
        <taxon>Tracheophyta</taxon>
        <taxon>Spermatophyta</taxon>
        <taxon>Magnoliopsida</taxon>
        <taxon>eudicotyledons</taxon>
        <taxon>Gunneridae</taxon>
        <taxon>Pentapetalae</taxon>
        <taxon>asterids</taxon>
        <taxon>campanulids</taxon>
        <taxon>Asterales</taxon>
        <taxon>Asteraceae</taxon>
        <taxon>Asteroideae</taxon>
        <taxon>Anthemideae</taxon>
        <taxon>Anthemidinae</taxon>
        <taxon>Tanacetum</taxon>
    </lineage>
</organism>
<dbReference type="GO" id="GO:0004190">
    <property type="term" value="F:aspartic-type endopeptidase activity"/>
    <property type="evidence" value="ECO:0007669"/>
    <property type="project" value="InterPro"/>
</dbReference>